<dbReference type="Pfam" id="PF00583">
    <property type="entry name" value="Acetyltransf_1"/>
    <property type="match status" value="1"/>
</dbReference>
<dbReference type="RefSeq" id="XP_028476493.1">
    <property type="nucleotide sequence ID" value="XM_028623560.1"/>
</dbReference>
<keyword evidence="4" id="KW-1185">Reference proteome</keyword>
<evidence type="ECO:0000313" key="3">
    <source>
        <dbReference type="EMBL" id="RSH82038.1"/>
    </source>
</evidence>
<dbReference type="AlphaFoldDB" id="A0A427XTA6"/>
<dbReference type="InterPro" id="IPR016181">
    <property type="entry name" value="Acyl_CoA_acyltransferase"/>
</dbReference>
<dbReference type="GeneID" id="39592785"/>
<dbReference type="InterPro" id="IPR000182">
    <property type="entry name" value="GNAT_dom"/>
</dbReference>
<dbReference type="OrthoDB" id="10456029at2759"/>
<comment type="caution">
    <text evidence="3">The sequence shown here is derived from an EMBL/GenBank/DDBJ whole genome shotgun (WGS) entry which is preliminary data.</text>
</comment>
<dbReference type="SUPFAM" id="SSF55729">
    <property type="entry name" value="Acyl-CoA N-acyltransferases (Nat)"/>
    <property type="match status" value="1"/>
</dbReference>
<gene>
    <name evidence="3" type="ORF">EHS24_008242</name>
</gene>
<feature type="region of interest" description="Disordered" evidence="1">
    <location>
        <begin position="1"/>
        <end position="31"/>
    </location>
</feature>
<evidence type="ECO:0000313" key="4">
    <source>
        <dbReference type="Proteomes" id="UP000279236"/>
    </source>
</evidence>
<accession>A0A427XTA6</accession>
<sequence>MAAPTAPAMQFPSAPPTRRSSPGNTPIFTIRPRRPEDLAPLAVVLAEQQPRSLYPISWPLPFPVDDFLQRDGELAAFVAEDNRTGETVGHVSVCGCIEPPKDPKEAAELDAVWAAGHGCAVSELRIIGVLFTDPAYAGTGMGSALFNAAIEVARKDGGRPVLDCLRTNTGPLAFYQRRGWKMVGTWHNTIWVPGEELLVDLFILPDDK</sequence>
<dbReference type="EMBL" id="RSCE01000006">
    <property type="protein sequence ID" value="RSH82038.1"/>
    <property type="molecule type" value="Genomic_DNA"/>
</dbReference>
<organism evidence="3 4">
    <name type="scientific">Apiotrichum porosum</name>
    <dbReference type="NCBI Taxonomy" id="105984"/>
    <lineage>
        <taxon>Eukaryota</taxon>
        <taxon>Fungi</taxon>
        <taxon>Dikarya</taxon>
        <taxon>Basidiomycota</taxon>
        <taxon>Agaricomycotina</taxon>
        <taxon>Tremellomycetes</taxon>
        <taxon>Trichosporonales</taxon>
        <taxon>Trichosporonaceae</taxon>
        <taxon>Apiotrichum</taxon>
    </lineage>
</organism>
<feature type="domain" description="N-acetyltransferase" evidence="2">
    <location>
        <begin position="28"/>
        <end position="204"/>
    </location>
</feature>
<dbReference type="Gene3D" id="3.40.630.30">
    <property type="match status" value="1"/>
</dbReference>
<dbReference type="PROSITE" id="PS51186">
    <property type="entry name" value="GNAT"/>
    <property type="match status" value="1"/>
</dbReference>
<dbReference type="Proteomes" id="UP000279236">
    <property type="component" value="Unassembled WGS sequence"/>
</dbReference>
<proteinExistence type="predicted"/>
<protein>
    <recommendedName>
        <fullName evidence="2">N-acetyltransferase domain-containing protein</fullName>
    </recommendedName>
</protein>
<dbReference type="CDD" id="cd04301">
    <property type="entry name" value="NAT_SF"/>
    <property type="match status" value="1"/>
</dbReference>
<name>A0A427XTA6_9TREE</name>
<reference evidence="3 4" key="1">
    <citation type="submission" date="2018-11" db="EMBL/GenBank/DDBJ databases">
        <title>Genome sequence of Apiotrichum porosum DSM 27194.</title>
        <authorList>
            <person name="Aliyu H."/>
            <person name="Gorte O."/>
            <person name="Ochsenreither K."/>
        </authorList>
    </citation>
    <scope>NUCLEOTIDE SEQUENCE [LARGE SCALE GENOMIC DNA]</scope>
    <source>
        <strain evidence="3 4">DSM 27194</strain>
    </source>
</reference>
<evidence type="ECO:0000259" key="2">
    <source>
        <dbReference type="PROSITE" id="PS51186"/>
    </source>
</evidence>
<feature type="compositionally biased region" description="Polar residues" evidence="1">
    <location>
        <begin position="18"/>
        <end position="27"/>
    </location>
</feature>
<evidence type="ECO:0000256" key="1">
    <source>
        <dbReference type="SAM" id="MobiDB-lite"/>
    </source>
</evidence>
<dbReference type="GO" id="GO:0016747">
    <property type="term" value="F:acyltransferase activity, transferring groups other than amino-acyl groups"/>
    <property type="evidence" value="ECO:0007669"/>
    <property type="project" value="InterPro"/>
</dbReference>